<keyword evidence="8" id="KW-0460">Magnesium</keyword>
<keyword evidence="7 17" id="KW-0378">Hydrolase</keyword>
<evidence type="ECO:0000256" key="15">
    <source>
        <dbReference type="ARBA" id="ARBA00041979"/>
    </source>
</evidence>
<sequence length="139" mass="15071">MCVVAAAITDGEGHILMQQRPLNKHHGGLWEFPGGKVDPGETPEAALLREIEEELGLSLDAASLRPAGFARSDSGDSAPSILLLLYKSCVWKGVPEGREGQKWCWVTMQEAENLAKPPMDKDLLKTLLQLGIAKPANRS</sequence>
<organism evidence="19 20">
    <name type="scientific">Altericroceibacterium spongiae</name>
    <dbReference type="NCBI Taxonomy" id="2320269"/>
    <lineage>
        <taxon>Bacteria</taxon>
        <taxon>Pseudomonadati</taxon>
        <taxon>Pseudomonadota</taxon>
        <taxon>Alphaproteobacteria</taxon>
        <taxon>Sphingomonadales</taxon>
        <taxon>Erythrobacteraceae</taxon>
        <taxon>Altericroceibacterium</taxon>
    </lineage>
</organism>
<dbReference type="EC" id="3.6.1.55" evidence="12"/>
<keyword evidence="5" id="KW-0479">Metal-binding</keyword>
<dbReference type="GO" id="GO:0008413">
    <property type="term" value="F:8-oxo-7,8-dihydroguanosine triphosphate pyrophosphatase activity"/>
    <property type="evidence" value="ECO:0007669"/>
    <property type="project" value="TreeGrafter"/>
</dbReference>
<dbReference type="Gene3D" id="3.90.79.10">
    <property type="entry name" value="Nucleoside Triphosphate Pyrophosphohydrolase"/>
    <property type="match status" value="1"/>
</dbReference>
<evidence type="ECO:0000256" key="2">
    <source>
        <dbReference type="ARBA" id="ARBA00005582"/>
    </source>
</evidence>
<comment type="similarity">
    <text evidence="2 17">Belongs to the Nudix hydrolase family.</text>
</comment>
<evidence type="ECO:0000256" key="1">
    <source>
        <dbReference type="ARBA" id="ARBA00001946"/>
    </source>
</evidence>
<feature type="domain" description="Nudix hydrolase" evidence="18">
    <location>
        <begin position="1"/>
        <end position="128"/>
    </location>
</feature>
<evidence type="ECO:0000256" key="16">
    <source>
        <dbReference type="ARBA" id="ARBA00042798"/>
    </source>
</evidence>
<evidence type="ECO:0000313" key="19">
    <source>
        <dbReference type="EMBL" id="RKF19445.1"/>
    </source>
</evidence>
<dbReference type="GO" id="GO:0044716">
    <property type="term" value="F:8-oxo-GDP phosphatase activity"/>
    <property type="evidence" value="ECO:0007669"/>
    <property type="project" value="TreeGrafter"/>
</dbReference>
<evidence type="ECO:0000256" key="10">
    <source>
        <dbReference type="ARBA" id="ARBA00035861"/>
    </source>
</evidence>
<dbReference type="InterPro" id="IPR000086">
    <property type="entry name" value="NUDIX_hydrolase_dom"/>
</dbReference>
<dbReference type="PROSITE" id="PS00893">
    <property type="entry name" value="NUDIX_BOX"/>
    <property type="match status" value="1"/>
</dbReference>
<dbReference type="InterPro" id="IPR015797">
    <property type="entry name" value="NUDIX_hydrolase-like_dom_sf"/>
</dbReference>
<evidence type="ECO:0000256" key="14">
    <source>
        <dbReference type="ARBA" id="ARBA00041592"/>
    </source>
</evidence>
<dbReference type="InterPro" id="IPR020476">
    <property type="entry name" value="Nudix_hydrolase"/>
</dbReference>
<dbReference type="GO" id="GO:0044715">
    <property type="term" value="F:8-oxo-dGDP phosphatase activity"/>
    <property type="evidence" value="ECO:0007669"/>
    <property type="project" value="TreeGrafter"/>
</dbReference>
<keyword evidence="20" id="KW-1185">Reference proteome</keyword>
<dbReference type="PANTHER" id="PTHR47707:SF1">
    <property type="entry name" value="NUDIX HYDROLASE FAMILY PROTEIN"/>
    <property type="match status" value="1"/>
</dbReference>
<accession>A0A420EFG4</accession>
<dbReference type="Proteomes" id="UP000284395">
    <property type="component" value="Unassembled WGS sequence"/>
</dbReference>
<keyword evidence="9" id="KW-0234">DNA repair</keyword>
<name>A0A420EFG4_9SPHN</name>
<comment type="catalytic activity">
    <reaction evidence="10">
        <text>8-oxo-dGTP + H2O = 8-oxo-dGMP + diphosphate + H(+)</text>
        <dbReference type="Rhea" id="RHEA:31575"/>
        <dbReference type="ChEBI" id="CHEBI:15377"/>
        <dbReference type="ChEBI" id="CHEBI:15378"/>
        <dbReference type="ChEBI" id="CHEBI:33019"/>
        <dbReference type="ChEBI" id="CHEBI:63224"/>
        <dbReference type="ChEBI" id="CHEBI:77896"/>
        <dbReference type="EC" id="3.6.1.55"/>
    </reaction>
</comment>
<dbReference type="GO" id="GO:0035539">
    <property type="term" value="F:8-oxo-7,8-dihydrodeoxyguanosine triphosphate pyrophosphatase activity"/>
    <property type="evidence" value="ECO:0007669"/>
    <property type="project" value="UniProtKB-EC"/>
</dbReference>
<reference evidence="19 20" key="1">
    <citation type="submission" date="2018-09" db="EMBL/GenBank/DDBJ databases">
        <title>Altererythrobacter spongiae sp. nov., isolated from a marine sponge.</title>
        <authorList>
            <person name="Zhuang L."/>
            <person name="Luo L."/>
        </authorList>
    </citation>
    <scope>NUCLEOTIDE SEQUENCE [LARGE SCALE GENOMIC DNA]</scope>
    <source>
        <strain evidence="19 20">HN-Y73</strain>
    </source>
</reference>
<protein>
    <recommendedName>
        <fullName evidence="13">8-oxo-dGTP diphosphatase</fullName>
        <ecNumber evidence="12">3.6.1.55</ecNumber>
    </recommendedName>
    <alternativeName>
        <fullName evidence="16">7,8-dihydro-8-oxoguanine-triphosphatase</fullName>
    </alternativeName>
    <alternativeName>
        <fullName evidence="15">Mutator protein MutT</fullName>
    </alternativeName>
    <alternativeName>
        <fullName evidence="14">dGTP pyrophosphohydrolase</fullName>
    </alternativeName>
</protein>
<dbReference type="InterPro" id="IPR020084">
    <property type="entry name" value="NUDIX_hydrolase_CS"/>
</dbReference>
<evidence type="ECO:0000313" key="20">
    <source>
        <dbReference type="Proteomes" id="UP000284395"/>
    </source>
</evidence>
<keyword evidence="6" id="KW-0227">DNA damage</keyword>
<comment type="caution">
    <text evidence="19">The sequence shown here is derived from an EMBL/GenBank/DDBJ whole genome shotgun (WGS) entry which is preliminary data.</text>
</comment>
<dbReference type="PANTHER" id="PTHR47707">
    <property type="entry name" value="8-OXO-DGTP DIPHOSPHATASE"/>
    <property type="match status" value="1"/>
</dbReference>
<evidence type="ECO:0000256" key="17">
    <source>
        <dbReference type="RuleBase" id="RU003476"/>
    </source>
</evidence>
<dbReference type="PRINTS" id="PR00502">
    <property type="entry name" value="NUDIXFAMILY"/>
</dbReference>
<dbReference type="CDD" id="cd03425">
    <property type="entry name" value="NUDIX_MutT_NudA_like"/>
    <property type="match status" value="1"/>
</dbReference>
<evidence type="ECO:0000256" key="12">
    <source>
        <dbReference type="ARBA" id="ARBA00038905"/>
    </source>
</evidence>
<dbReference type="AlphaFoldDB" id="A0A420EFG4"/>
<comment type="catalytic activity">
    <reaction evidence="11">
        <text>8-oxo-GTP + H2O = 8-oxo-GMP + diphosphate + H(+)</text>
        <dbReference type="Rhea" id="RHEA:67616"/>
        <dbReference type="ChEBI" id="CHEBI:15377"/>
        <dbReference type="ChEBI" id="CHEBI:15378"/>
        <dbReference type="ChEBI" id="CHEBI:33019"/>
        <dbReference type="ChEBI" id="CHEBI:143553"/>
        <dbReference type="ChEBI" id="CHEBI:145694"/>
    </reaction>
</comment>
<evidence type="ECO:0000256" key="7">
    <source>
        <dbReference type="ARBA" id="ARBA00022801"/>
    </source>
</evidence>
<dbReference type="GO" id="GO:0006260">
    <property type="term" value="P:DNA replication"/>
    <property type="evidence" value="ECO:0007669"/>
    <property type="project" value="UniProtKB-KW"/>
</dbReference>
<keyword evidence="4" id="KW-0235">DNA replication</keyword>
<evidence type="ECO:0000256" key="5">
    <source>
        <dbReference type="ARBA" id="ARBA00022723"/>
    </source>
</evidence>
<dbReference type="GO" id="GO:0046872">
    <property type="term" value="F:metal ion binding"/>
    <property type="evidence" value="ECO:0007669"/>
    <property type="project" value="UniProtKB-KW"/>
</dbReference>
<evidence type="ECO:0000256" key="3">
    <source>
        <dbReference type="ARBA" id="ARBA00022457"/>
    </source>
</evidence>
<evidence type="ECO:0000256" key="11">
    <source>
        <dbReference type="ARBA" id="ARBA00036904"/>
    </source>
</evidence>
<evidence type="ECO:0000256" key="4">
    <source>
        <dbReference type="ARBA" id="ARBA00022705"/>
    </source>
</evidence>
<dbReference type="SUPFAM" id="SSF55811">
    <property type="entry name" value="Nudix"/>
    <property type="match status" value="1"/>
</dbReference>
<evidence type="ECO:0000256" key="8">
    <source>
        <dbReference type="ARBA" id="ARBA00022842"/>
    </source>
</evidence>
<keyword evidence="3" id="KW-0515">Mutator protein</keyword>
<proteinExistence type="inferred from homology"/>
<dbReference type="InterPro" id="IPR047127">
    <property type="entry name" value="MutT-like"/>
</dbReference>
<evidence type="ECO:0000256" key="13">
    <source>
        <dbReference type="ARBA" id="ARBA00040794"/>
    </source>
</evidence>
<dbReference type="Pfam" id="PF00293">
    <property type="entry name" value="NUDIX"/>
    <property type="match status" value="1"/>
</dbReference>
<evidence type="ECO:0000259" key="18">
    <source>
        <dbReference type="PROSITE" id="PS51462"/>
    </source>
</evidence>
<dbReference type="EMBL" id="RAPF01000006">
    <property type="protein sequence ID" value="RKF19445.1"/>
    <property type="molecule type" value="Genomic_DNA"/>
</dbReference>
<gene>
    <name evidence="19" type="ORF">D6851_12825</name>
</gene>
<comment type="cofactor">
    <cofactor evidence="1">
        <name>Mg(2+)</name>
        <dbReference type="ChEBI" id="CHEBI:18420"/>
    </cofactor>
</comment>
<dbReference type="GO" id="GO:0006281">
    <property type="term" value="P:DNA repair"/>
    <property type="evidence" value="ECO:0007669"/>
    <property type="project" value="UniProtKB-KW"/>
</dbReference>
<evidence type="ECO:0000256" key="6">
    <source>
        <dbReference type="ARBA" id="ARBA00022763"/>
    </source>
</evidence>
<dbReference type="PROSITE" id="PS51462">
    <property type="entry name" value="NUDIX"/>
    <property type="match status" value="1"/>
</dbReference>
<evidence type="ECO:0000256" key="9">
    <source>
        <dbReference type="ARBA" id="ARBA00023204"/>
    </source>
</evidence>